<evidence type="ECO:0000256" key="1">
    <source>
        <dbReference type="ARBA" id="ARBA00004141"/>
    </source>
</evidence>
<feature type="transmembrane region" description="Helical" evidence="9">
    <location>
        <begin position="647"/>
        <end position="666"/>
    </location>
</feature>
<feature type="chain" id="PRO_5007362027" description="Transmembrane 9 superfamily member" evidence="9">
    <location>
        <begin position="21"/>
        <end position="676"/>
    </location>
</feature>
<dbReference type="PANTHER" id="PTHR10766:SF55">
    <property type="entry name" value="TRANSMEMBRANE 9 SUPERFAMILY MEMBER 4"/>
    <property type="match status" value="1"/>
</dbReference>
<dbReference type="OrthoDB" id="1666796at2759"/>
<keyword evidence="6 9" id="KW-1133">Transmembrane helix</keyword>
<dbReference type="HOGENOM" id="CLU_010714_4_0_1"/>
<dbReference type="GO" id="GO:0072657">
    <property type="term" value="P:protein localization to membrane"/>
    <property type="evidence" value="ECO:0007669"/>
    <property type="project" value="TreeGrafter"/>
</dbReference>
<evidence type="ECO:0000313" key="11">
    <source>
        <dbReference type="Proteomes" id="UP000006790"/>
    </source>
</evidence>
<dbReference type="GeneID" id="11469380"/>
<feature type="transmembrane region" description="Helical" evidence="9">
    <location>
        <begin position="604"/>
        <end position="627"/>
    </location>
</feature>
<feature type="transmembrane region" description="Helical" evidence="9">
    <location>
        <begin position="433"/>
        <end position="452"/>
    </location>
</feature>
<dbReference type="FunCoup" id="G8JVX7">
    <property type="interactions" value="20"/>
</dbReference>
<dbReference type="Proteomes" id="UP000006790">
    <property type="component" value="Chromosome 7"/>
</dbReference>
<dbReference type="OMA" id="CPGASKD"/>
<accession>G8JVX7</accession>
<evidence type="ECO:0000256" key="7">
    <source>
        <dbReference type="ARBA" id="ARBA00023034"/>
    </source>
</evidence>
<feature type="transmembrane region" description="Helical" evidence="9">
    <location>
        <begin position="512"/>
        <end position="530"/>
    </location>
</feature>
<dbReference type="eggNOG" id="KOG1278">
    <property type="taxonomic scope" value="Eukaryota"/>
</dbReference>
<sequence length="676" mass="77561">MRSWLKRVLVISAVVLGIYGVQQACRDSWLERFLKESKVVRPRIYQDGEEVEMLLNQVVGKPGELSYGYYDLQFTCTPTKSRRMVHHSLYEVFSGDRKWQSDYKLYFNRENKCSTLCFRKTQPSGLIEADSLIRQNYTVQLLIDEIMPASKTYVSMRDNKRYYVPGFPLGFVDPETDVTYLHNHFMLVIRYNAVDINKYTIVGFEVYPKSVSDDHCPGSSKDYENYAVNPSEKDVVFIPITYSVYWREEFMVDWENRWNFYLSAGDLDVNKSLCFRGIKVTMVFIILTLMSLAIIVSRLGLGTGSMFITAVASEWVRRGAPCLLFLNTFVSMGIQVIFAAPATLLLICSMGKLHNISNFLVCIAALCYMTGIFMSAFGGILLSGNLLDNKAQIRKYSVLYGSALPALTVAVLVLANSIAWIIERGKEMPFRDITLLLALYFMVSLPLSLLGGTSASYKLKDQHFQLYSLSTKYTGTPVSPSKPTFWFNFEYDTRGTPACAHEQIPMWLSKPFLITSIIGIIPFLAIYLQMEFIWKPLWTHSKSLFQIYVSLIIGMILQSILVMEICILIMYVHMHHGDDSECCFDDTCVTGRISNAVSSWRWKAFYMGGAAAWYWEAYSLYYMIFILRLRNFGSILLYLSYGTLLNVFYFYSFGSIGYLACCWFLNKLTYKIAKNH</sequence>
<evidence type="ECO:0000256" key="2">
    <source>
        <dbReference type="ARBA" id="ARBA00004555"/>
    </source>
</evidence>
<keyword evidence="7" id="KW-0333">Golgi apparatus</keyword>
<keyword evidence="4 9" id="KW-0812">Transmembrane</keyword>
<dbReference type="GO" id="GO:0005794">
    <property type="term" value="C:Golgi apparatus"/>
    <property type="evidence" value="ECO:0007669"/>
    <property type="project" value="UniProtKB-SubCell"/>
</dbReference>
<evidence type="ECO:0000313" key="10">
    <source>
        <dbReference type="EMBL" id="AET40992.1"/>
    </source>
</evidence>
<feature type="transmembrane region" description="Helical" evidence="9">
    <location>
        <begin position="322"/>
        <end position="346"/>
    </location>
</feature>
<reference evidence="11" key="1">
    <citation type="journal article" date="2012" name="G3 (Bethesda)">
        <title>Pichia sorbitophila, an interspecies yeast hybrid reveals early steps of genome resolution following polyploidization.</title>
        <authorList>
            <person name="Leh Louis V."/>
            <person name="Despons L."/>
            <person name="Friedrich A."/>
            <person name="Martin T."/>
            <person name="Durrens P."/>
            <person name="Casaregola S."/>
            <person name="Neuveglise C."/>
            <person name="Fairhead C."/>
            <person name="Marck C."/>
            <person name="Cruz J.A."/>
            <person name="Straub M.L."/>
            <person name="Kugler V."/>
            <person name="Sacerdot C."/>
            <person name="Uzunov Z."/>
            <person name="Thierry A."/>
            <person name="Weiss S."/>
            <person name="Bleykasten C."/>
            <person name="De Montigny J."/>
            <person name="Jacques N."/>
            <person name="Jung P."/>
            <person name="Lemaire M."/>
            <person name="Mallet S."/>
            <person name="Morel G."/>
            <person name="Richard G.F."/>
            <person name="Sarkar A."/>
            <person name="Savel G."/>
            <person name="Schacherer J."/>
            <person name="Seret M.L."/>
            <person name="Talla E."/>
            <person name="Samson G."/>
            <person name="Jubin C."/>
            <person name="Poulain J."/>
            <person name="Vacherie B."/>
            <person name="Barbe V."/>
            <person name="Pelletier E."/>
            <person name="Sherman D.J."/>
            <person name="Westhof E."/>
            <person name="Weissenbach J."/>
            <person name="Baret P.V."/>
            <person name="Wincker P."/>
            <person name="Gaillardin C."/>
            <person name="Dujon B."/>
            <person name="Souciet J.L."/>
        </authorList>
    </citation>
    <scope>NUCLEOTIDE SEQUENCE [LARGE SCALE GENOMIC DNA]</scope>
    <source>
        <strain evidence="11">CBS 270.75 / DBVPG 7215 / KCTC 17166 / NRRL Y-17582</strain>
    </source>
</reference>
<feature type="transmembrane region" description="Helical" evidence="9">
    <location>
        <begin position="358"/>
        <end position="386"/>
    </location>
</feature>
<dbReference type="GO" id="GO:0007034">
    <property type="term" value="P:vacuolar transport"/>
    <property type="evidence" value="ECO:0007669"/>
    <property type="project" value="EnsemblFungi"/>
</dbReference>
<keyword evidence="11" id="KW-1185">Reference proteome</keyword>
<feature type="transmembrane region" description="Helical" evidence="9">
    <location>
        <begin position="398"/>
        <end position="421"/>
    </location>
</feature>
<evidence type="ECO:0000256" key="6">
    <source>
        <dbReference type="ARBA" id="ARBA00022989"/>
    </source>
</evidence>
<dbReference type="PANTHER" id="PTHR10766">
    <property type="entry name" value="TRANSMEMBRANE 9 SUPERFAMILY PROTEIN"/>
    <property type="match status" value="1"/>
</dbReference>
<feature type="transmembrane region" description="Helical" evidence="9">
    <location>
        <begin position="545"/>
        <end position="571"/>
    </location>
</feature>
<dbReference type="GO" id="GO:0007124">
    <property type="term" value="P:pseudohyphal growth"/>
    <property type="evidence" value="ECO:0007669"/>
    <property type="project" value="EnsemblFungi"/>
</dbReference>
<dbReference type="KEGG" id="erc:Ecym_7143"/>
<dbReference type="EMBL" id="CP002503">
    <property type="protein sequence ID" value="AET40992.1"/>
    <property type="molecule type" value="Genomic_DNA"/>
</dbReference>
<evidence type="ECO:0000256" key="5">
    <source>
        <dbReference type="ARBA" id="ARBA00022729"/>
    </source>
</evidence>
<organism evidence="10 11">
    <name type="scientific">Eremothecium cymbalariae (strain CBS 270.75 / DBVPG 7215 / KCTC 17166 / NRRL Y-17582)</name>
    <name type="common">Yeast</name>
    <dbReference type="NCBI Taxonomy" id="931890"/>
    <lineage>
        <taxon>Eukaryota</taxon>
        <taxon>Fungi</taxon>
        <taxon>Dikarya</taxon>
        <taxon>Ascomycota</taxon>
        <taxon>Saccharomycotina</taxon>
        <taxon>Saccharomycetes</taxon>
        <taxon>Saccharomycetales</taxon>
        <taxon>Saccharomycetaceae</taxon>
        <taxon>Eremothecium</taxon>
    </lineage>
</organism>
<name>G8JVX7_ERECY</name>
<dbReference type="AlphaFoldDB" id="G8JVX7"/>
<dbReference type="GO" id="GO:0006878">
    <property type="term" value="P:intracellular copper ion homeostasis"/>
    <property type="evidence" value="ECO:0007669"/>
    <property type="project" value="EnsemblFungi"/>
</dbReference>
<keyword evidence="8 9" id="KW-0472">Membrane</keyword>
<dbReference type="GO" id="GO:0016020">
    <property type="term" value="C:membrane"/>
    <property type="evidence" value="ECO:0007669"/>
    <property type="project" value="UniProtKB-SubCell"/>
</dbReference>
<dbReference type="GO" id="GO:0001403">
    <property type="term" value="P:invasive growth in response to glucose limitation"/>
    <property type="evidence" value="ECO:0007669"/>
    <property type="project" value="EnsemblFungi"/>
</dbReference>
<feature type="transmembrane region" description="Helical" evidence="9">
    <location>
        <begin position="280"/>
        <end position="301"/>
    </location>
</feature>
<proteinExistence type="inferred from homology"/>
<dbReference type="InParanoid" id="G8JVX7"/>
<dbReference type="RefSeq" id="XP_003647809.1">
    <property type="nucleotide sequence ID" value="XM_003647761.1"/>
</dbReference>
<feature type="signal peptide" evidence="9">
    <location>
        <begin position="1"/>
        <end position="20"/>
    </location>
</feature>
<comment type="subcellular location">
    <subcellularLocation>
        <location evidence="2">Golgi apparatus</location>
    </subcellularLocation>
    <subcellularLocation>
        <location evidence="1">Membrane</location>
        <topology evidence="1">Multi-pass membrane protein</topology>
    </subcellularLocation>
</comment>
<comment type="similarity">
    <text evidence="3 9">Belongs to the nonaspanin (TM9SF) (TC 9.A.2) family.</text>
</comment>
<evidence type="ECO:0000256" key="8">
    <source>
        <dbReference type="ARBA" id="ARBA00023136"/>
    </source>
</evidence>
<dbReference type="InterPro" id="IPR004240">
    <property type="entry name" value="EMP70"/>
</dbReference>
<protein>
    <recommendedName>
        <fullName evidence="9">Transmembrane 9 superfamily member</fullName>
    </recommendedName>
</protein>
<evidence type="ECO:0000256" key="9">
    <source>
        <dbReference type="RuleBase" id="RU363079"/>
    </source>
</evidence>
<gene>
    <name evidence="10" type="ordered locus">Ecym_7143</name>
</gene>
<evidence type="ECO:0000256" key="3">
    <source>
        <dbReference type="ARBA" id="ARBA00005227"/>
    </source>
</evidence>
<keyword evidence="5 9" id="KW-0732">Signal</keyword>
<dbReference type="Pfam" id="PF02990">
    <property type="entry name" value="EMP70"/>
    <property type="match status" value="1"/>
</dbReference>
<evidence type="ECO:0000256" key="4">
    <source>
        <dbReference type="ARBA" id="ARBA00022692"/>
    </source>
</evidence>